<feature type="repeat" description="TPR" evidence="1">
    <location>
        <begin position="572"/>
        <end position="605"/>
    </location>
</feature>
<dbReference type="Pfam" id="PF00931">
    <property type="entry name" value="NB-ARC"/>
    <property type="match status" value="1"/>
</dbReference>
<proteinExistence type="predicted"/>
<dbReference type="Gene3D" id="1.25.40.10">
    <property type="entry name" value="Tetratricopeptide repeat domain"/>
    <property type="match status" value="2"/>
</dbReference>
<dbReference type="SUPFAM" id="SSF48452">
    <property type="entry name" value="TPR-like"/>
    <property type="match status" value="2"/>
</dbReference>
<dbReference type="InterPro" id="IPR002182">
    <property type="entry name" value="NB-ARC"/>
</dbReference>
<feature type="domain" description="NB-ARC" evidence="2">
    <location>
        <begin position="113"/>
        <end position="209"/>
    </location>
</feature>
<accession>A0ABW6IDX8</accession>
<keyword evidence="1" id="KW-0802">TPR repeat</keyword>
<dbReference type="PRINTS" id="PR00364">
    <property type="entry name" value="DISEASERSIST"/>
</dbReference>
<reference evidence="4 5" key="1">
    <citation type="submission" date="2024-10" db="EMBL/GenBank/DDBJ databases">
        <authorList>
            <person name="Ratan Roy A."/>
            <person name="Morales Sandoval P.H."/>
            <person name="De Los Santos Villalobos S."/>
            <person name="Chakraborty S."/>
            <person name="Mukherjee J."/>
        </authorList>
    </citation>
    <scope>NUCLEOTIDE SEQUENCE [LARGE SCALE GENOMIC DNA]</scope>
    <source>
        <strain evidence="4 5">S1</strain>
    </source>
</reference>
<sequence length="790" mass="88727">MGAEAALQLAEKLLLTATGKPLNDLQRVILAEAWRGHRYGEIALRYGCTEGHVKDVASQLWRSLSLALGERVAKNSLRAALARRLEVERLPLALQLPLPENPNFVGRLAAIAAIDRLLAQGHKVIVIQGEGGIGKTTLAQHYLQLRGFDQVLELMMAKEPPDILPVERVVEEWLRQDLNEEPGREFGVTLGRLKRHLQTRRIGLLIDNLEPALDSHGKLIYSQRRYLELLRVLADWRVQSVTLMTSRDRLCEPALAVEHYRLPGLSVEAWQQFFSAHQIFIDSNLLQEVHSAYGGNAKAMGLLCGEIRADFDGDAAAYWQEYQSQPLGVTTLGNLVMTQVNRLAQLDAIAYRLFCRLGCYRYQAVAQVPSTALAALLWDVDPTQHAQVMAALRNRSLVEYHAGHYWLHPVVRAEAIARLRQSPDWELANRRAAKFWSASVERITTLPTALQALEAYYHNIAIANFEAAAAVLLQSRDNQWGQYLPLASSLYRMGLIQPVIEAITLSLEKIQDPQQIGELHNILGDVFWITGQIHQAIRAQEQTIHLARQHLAQLRSEPDDARRHYYFRMLEVDALLSIGLYQLDLGELEQATQQFSQVITLAQGSKHQAWAEKAYVCLALTQAHLGQFQLAQQLAEQGYQALLSEAATASPGRYAYFIQRLGQTYSLLRQSTKAQKLYQKAIVFAEESHYIQIKANALSGLAALYRCAQQPQPAIAYHQQAIALLAKLGAKCDLAEAYYQFGLTYQQFAKANLSADFTQQATHYLNQAIALFGEIQAPRQVKKIEQVLLP</sequence>
<evidence type="ECO:0000256" key="1">
    <source>
        <dbReference type="PROSITE-ProRule" id="PRU00339"/>
    </source>
</evidence>
<organism evidence="4 5">
    <name type="scientific">Almyronema epifaneia S1</name>
    <dbReference type="NCBI Taxonomy" id="2991925"/>
    <lineage>
        <taxon>Bacteria</taxon>
        <taxon>Bacillati</taxon>
        <taxon>Cyanobacteriota</taxon>
        <taxon>Cyanophyceae</taxon>
        <taxon>Nodosilineales</taxon>
        <taxon>Nodosilineaceae</taxon>
        <taxon>Almyronema</taxon>
        <taxon>Almyronema epifaneia</taxon>
    </lineage>
</organism>
<dbReference type="InterPro" id="IPR027417">
    <property type="entry name" value="P-loop_NTPase"/>
</dbReference>
<dbReference type="InterPro" id="IPR011990">
    <property type="entry name" value="TPR-like_helical_dom_sf"/>
</dbReference>
<dbReference type="PANTHER" id="PTHR47691">
    <property type="entry name" value="REGULATOR-RELATED"/>
    <property type="match status" value="1"/>
</dbReference>
<evidence type="ECO:0000313" key="5">
    <source>
        <dbReference type="Proteomes" id="UP001600165"/>
    </source>
</evidence>
<keyword evidence="5" id="KW-1185">Reference proteome</keyword>
<name>A0ABW6IDX8_9CYAN</name>
<feature type="domain" description="vWA-MoxR associated protein N-terminal HTH" evidence="3">
    <location>
        <begin position="1"/>
        <end position="83"/>
    </location>
</feature>
<gene>
    <name evidence="4" type="ORF">ACFVKH_08885</name>
</gene>
<dbReference type="Pfam" id="PF26355">
    <property type="entry name" value="HTH_VMAP-M9"/>
    <property type="match status" value="1"/>
</dbReference>
<evidence type="ECO:0000259" key="2">
    <source>
        <dbReference type="Pfam" id="PF00931"/>
    </source>
</evidence>
<dbReference type="RefSeq" id="WP_377964251.1">
    <property type="nucleotide sequence ID" value="NZ_JBHZOL010000065.1"/>
</dbReference>
<dbReference type="InterPro" id="IPR019734">
    <property type="entry name" value="TPR_rpt"/>
</dbReference>
<evidence type="ECO:0000259" key="3">
    <source>
        <dbReference type="Pfam" id="PF26355"/>
    </source>
</evidence>
<comment type="caution">
    <text evidence="4">The sequence shown here is derived from an EMBL/GenBank/DDBJ whole genome shotgun (WGS) entry which is preliminary data.</text>
</comment>
<dbReference type="SUPFAM" id="SSF52540">
    <property type="entry name" value="P-loop containing nucleoside triphosphate hydrolases"/>
    <property type="match status" value="1"/>
</dbReference>
<dbReference type="InterPro" id="IPR058651">
    <property type="entry name" value="HTH_VMAP-M9"/>
</dbReference>
<dbReference type="EMBL" id="JBHZOL010000065">
    <property type="protein sequence ID" value="MFE4106388.1"/>
    <property type="molecule type" value="Genomic_DNA"/>
</dbReference>
<dbReference type="PROSITE" id="PS50005">
    <property type="entry name" value="TPR"/>
    <property type="match status" value="1"/>
</dbReference>
<evidence type="ECO:0000313" key="4">
    <source>
        <dbReference type="EMBL" id="MFE4106388.1"/>
    </source>
</evidence>
<protein>
    <submittedName>
        <fullName evidence="4">NB-ARC domain-containing protein</fullName>
    </submittedName>
</protein>
<dbReference type="Proteomes" id="UP001600165">
    <property type="component" value="Unassembled WGS sequence"/>
</dbReference>
<dbReference type="PANTHER" id="PTHR47691:SF3">
    <property type="entry name" value="HTH-TYPE TRANSCRIPTIONAL REGULATOR RV0890C-RELATED"/>
    <property type="match status" value="1"/>
</dbReference>
<dbReference type="Gene3D" id="3.40.50.300">
    <property type="entry name" value="P-loop containing nucleotide triphosphate hydrolases"/>
    <property type="match status" value="1"/>
</dbReference>
<dbReference type="SMART" id="SM00028">
    <property type="entry name" value="TPR"/>
    <property type="match status" value="4"/>
</dbReference>